<evidence type="ECO:0000313" key="3">
    <source>
        <dbReference type="Proteomes" id="UP001138500"/>
    </source>
</evidence>
<reference evidence="2 3" key="2">
    <citation type="journal article" date="2021" name="Curr. Genet.">
        <title>Genetic response to nitrogen starvation in the aggressive Eucalyptus foliar pathogen Teratosphaeria destructans.</title>
        <authorList>
            <person name="Havenga M."/>
            <person name="Wingfield B.D."/>
            <person name="Wingfield M.J."/>
            <person name="Dreyer L.L."/>
            <person name="Roets F."/>
            <person name="Aylward J."/>
        </authorList>
    </citation>
    <scope>NUCLEOTIDE SEQUENCE [LARGE SCALE GENOMIC DNA]</scope>
    <source>
        <strain evidence="2">CMW44962</strain>
    </source>
</reference>
<evidence type="ECO:0000313" key="2">
    <source>
        <dbReference type="EMBL" id="KAH9828011.1"/>
    </source>
</evidence>
<sequence length="70" mass="7294">MADLRCGLTSHPLRHAGDITQKGSDLPRSFLSAISRPAKVSAGAHGRWRVRMGGEPEGPPSGQISTSATA</sequence>
<accession>A0A9W7SSW7</accession>
<organism evidence="2 3">
    <name type="scientific">Teratosphaeria destructans</name>
    <dbReference type="NCBI Taxonomy" id="418781"/>
    <lineage>
        <taxon>Eukaryota</taxon>
        <taxon>Fungi</taxon>
        <taxon>Dikarya</taxon>
        <taxon>Ascomycota</taxon>
        <taxon>Pezizomycotina</taxon>
        <taxon>Dothideomycetes</taxon>
        <taxon>Dothideomycetidae</taxon>
        <taxon>Mycosphaerellales</taxon>
        <taxon>Teratosphaeriaceae</taxon>
        <taxon>Teratosphaeria</taxon>
    </lineage>
</organism>
<reference evidence="2 3" key="1">
    <citation type="journal article" date="2018" name="IMA Fungus">
        <title>IMA Genome-F 10: Nine draft genome sequences of Claviceps purpurea s.lat., including C. arundinis, C. humidiphila, and C. cf. spartinae, pseudomolecules for the pitch canker pathogen Fusarium circinatum, draft genome of Davidsoniella eucalypti, Grosmannia galeiformis, Quambalaria eucalypti, and Teratosphaeria destructans.</title>
        <authorList>
            <person name="Wingfield B.D."/>
            <person name="Liu M."/>
            <person name="Nguyen H.D."/>
            <person name="Lane F.A."/>
            <person name="Morgan S.W."/>
            <person name="De Vos L."/>
            <person name="Wilken P.M."/>
            <person name="Duong T.A."/>
            <person name="Aylward J."/>
            <person name="Coetzee M.P."/>
            <person name="Dadej K."/>
            <person name="De Beer Z.W."/>
            <person name="Findlay W."/>
            <person name="Havenga M."/>
            <person name="Kolarik M."/>
            <person name="Menzies J.G."/>
            <person name="Naidoo K."/>
            <person name="Pochopski O."/>
            <person name="Shoukouhi P."/>
            <person name="Santana Q.C."/>
            <person name="Seifert K.A."/>
            <person name="Soal N."/>
            <person name="Steenkamp E.T."/>
            <person name="Tatham C.T."/>
            <person name="van der Nest M.A."/>
            <person name="Wingfield M.J."/>
        </authorList>
    </citation>
    <scope>NUCLEOTIDE SEQUENCE [LARGE SCALE GENOMIC DNA]</scope>
    <source>
        <strain evidence="2">CMW44962</strain>
    </source>
</reference>
<evidence type="ECO:0000256" key="1">
    <source>
        <dbReference type="SAM" id="MobiDB-lite"/>
    </source>
</evidence>
<dbReference type="Proteomes" id="UP001138500">
    <property type="component" value="Unassembled WGS sequence"/>
</dbReference>
<feature type="region of interest" description="Disordered" evidence="1">
    <location>
        <begin position="42"/>
        <end position="70"/>
    </location>
</feature>
<proteinExistence type="predicted"/>
<dbReference type="EMBL" id="RIBY02001837">
    <property type="protein sequence ID" value="KAH9828011.1"/>
    <property type="molecule type" value="Genomic_DNA"/>
</dbReference>
<protein>
    <submittedName>
        <fullName evidence="2">Uncharacterized protein</fullName>
    </submittedName>
</protein>
<comment type="caution">
    <text evidence="2">The sequence shown here is derived from an EMBL/GenBank/DDBJ whole genome shotgun (WGS) entry which is preliminary data.</text>
</comment>
<dbReference type="AlphaFoldDB" id="A0A9W7SSW7"/>
<name>A0A9W7SSW7_9PEZI</name>
<keyword evidence="3" id="KW-1185">Reference proteome</keyword>
<gene>
    <name evidence="2" type="ORF">Tdes44962_MAKER09507</name>
</gene>